<dbReference type="GO" id="GO:0062192">
    <property type="term" value="F:L-rhamnose mutarotase activity"/>
    <property type="evidence" value="ECO:0007669"/>
    <property type="project" value="UniProtKB-EC"/>
</dbReference>
<sequence>MERVAFRLKLRPGKKEEYKKMHDEIWPEMLAVLAEAKISNYTIWCSGDDLFGYYEVPDRNHSNRVLASSPVIARWNEVMANIYYPDIDPETGTVREMELMFKYNLTE</sequence>
<keyword evidence="2" id="KW-1185">Reference proteome</keyword>
<dbReference type="OrthoDB" id="9799608at2"/>
<name>A0A6I5ZPB2_9FIRM</name>
<gene>
    <name evidence="1" type="primary">rhaM_1</name>
    <name evidence="1" type="ORF">MGLY_09450</name>
</gene>
<evidence type="ECO:0000313" key="2">
    <source>
        <dbReference type="Proteomes" id="UP000425916"/>
    </source>
</evidence>
<dbReference type="SUPFAM" id="SSF54909">
    <property type="entry name" value="Dimeric alpha+beta barrel"/>
    <property type="match status" value="1"/>
</dbReference>
<dbReference type="PANTHER" id="PTHR34389">
    <property type="entry name" value="L-RHAMNOSE MUTAROTASE"/>
    <property type="match status" value="1"/>
</dbReference>
<dbReference type="PANTHER" id="PTHR34389:SF2">
    <property type="entry name" value="L-RHAMNOSE MUTAROTASE"/>
    <property type="match status" value="1"/>
</dbReference>
<dbReference type="Proteomes" id="UP000425916">
    <property type="component" value="Chromosome"/>
</dbReference>
<dbReference type="GO" id="GO:0019301">
    <property type="term" value="P:rhamnose catabolic process"/>
    <property type="evidence" value="ECO:0007669"/>
    <property type="project" value="TreeGrafter"/>
</dbReference>
<dbReference type="InterPro" id="IPR011008">
    <property type="entry name" value="Dimeric_a/b-barrel"/>
</dbReference>
<dbReference type="EC" id="5.1.3.32" evidence="1"/>
<dbReference type="Gene3D" id="3.30.70.100">
    <property type="match status" value="1"/>
</dbReference>
<dbReference type="Pfam" id="PF05336">
    <property type="entry name" value="rhaM"/>
    <property type="match status" value="1"/>
</dbReference>
<dbReference type="AlphaFoldDB" id="A0A6I5ZPB2"/>
<dbReference type="EMBL" id="CP046244">
    <property type="protein sequence ID" value="QGP91608.1"/>
    <property type="molecule type" value="Genomic_DNA"/>
</dbReference>
<dbReference type="InterPro" id="IPR008000">
    <property type="entry name" value="Rham/fucose_mutarotase"/>
</dbReference>
<reference evidence="1 2" key="1">
    <citation type="submission" date="2019-11" db="EMBL/GenBank/DDBJ databases">
        <title>Genome sequence of Moorella glycerini DSM11254.</title>
        <authorList>
            <person name="Poehlein A."/>
            <person name="Boeer T."/>
            <person name="Daniel R."/>
        </authorList>
    </citation>
    <scope>NUCLEOTIDE SEQUENCE [LARGE SCALE GENOMIC DNA]</scope>
    <source>
        <strain evidence="1 2">DSM 11254</strain>
    </source>
</reference>
<keyword evidence="1" id="KW-0413">Isomerase</keyword>
<evidence type="ECO:0000313" key="1">
    <source>
        <dbReference type="EMBL" id="QGP91608.1"/>
    </source>
</evidence>
<dbReference type="RefSeq" id="WP_156272196.1">
    <property type="nucleotide sequence ID" value="NZ_CP046244.1"/>
</dbReference>
<proteinExistence type="predicted"/>
<organism evidence="1 2">
    <name type="scientific">Neomoorella glycerini</name>
    <dbReference type="NCBI Taxonomy" id="55779"/>
    <lineage>
        <taxon>Bacteria</taxon>
        <taxon>Bacillati</taxon>
        <taxon>Bacillota</taxon>
        <taxon>Clostridia</taxon>
        <taxon>Neomoorellales</taxon>
        <taxon>Neomoorellaceae</taxon>
        <taxon>Neomoorella</taxon>
    </lineage>
</organism>
<accession>A0A6I5ZPB2</accession>
<protein>
    <submittedName>
        <fullName evidence="1">L-rhamnose mutarotase</fullName>
        <ecNumber evidence="1">5.1.3.32</ecNumber>
    </submittedName>
</protein>